<evidence type="ECO:0000313" key="2">
    <source>
        <dbReference type="EMBL" id="TCJ15629.1"/>
    </source>
</evidence>
<dbReference type="InterPro" id="IPR006311">
    <property type="entry name" value="TAT_signal"/>
</dbReference>
<dbReference type="NCBIfam" id="TIGR01409">
    <property type="entry name" value="TAT_signal_seq"/>
    <property type="match status" value="1"/>
</dbReference>
<dbReference type="InterPro" id="IPR006059">
    <property type="entry name" value="SBP"/>
</dbReference>
<keyword evidence="3" id="KW-1185">Reference proteome</keyword>
<dbReference type="InterPro" id="IPR019546">
    <property type="entry name" value="TAT_signal_bac_arc"/>
</dbReference>
<dbReference type="PANTHER" id="PTHR43649:SF12">
    <property type="entry name" value="DIACETYLCHITOBIOSE BINDING PROTEIN DASA"/>
    <property type="match status" value="1"/>
</dbReference>
<name>A0A4R1BER7_9ACTN</name>
<dbReference type="AlphaFoldDB" id="A0A4R1BER7"/>
<dbReference type="SUPFAM" id="SSF53850">
    <property type="entry name" value="Periplasmic binding protein-like II"/>
    <property type="match status" value="1"/>
</dbReference>
<reference evidence="2 3" key="1">
    <citation type="submission" date="2019-03" db="EMBL/GenBank/DDBJ databases">
        <title>Whole genome sequence of a novel Rubrobacter taiwanensis strain, isolated from Yellowstone National Park.</title>
        <authorList>
            <person name="Freed S."/>
            <person name="Ramaley R.F."/>
            <person name="Kyndt J.A."/>
        </authorList>
    </citation>
    <scope>NUCLEOTIDE SEQUENCE [LARGE SCALE GENOMIC DNA]</scope>
    <source>
        <strain evidence="2 3">Yellowstone</strain>
    </source>
</reference>
<dbReference type="OrthoDB" id="2510110at2"/>
<dbReference type="Pfam" id="PF01547">
    <property type="entry name" value="SBP_bac_1"/>
    <property type="match status" value="1"/>
</dbReference>
<protein>
    <submittedName>
        <fullName evidence="2">Sugar ABC transporter substrate-binding protein</fullName>
    </submittedName>
</protein>
<dbReference type="InterPro" id="IPR050490">
    <property type="entry name" value="Bact_solute-bd_prot1"/>
</dbReference>
<dbReference type="EMBL" id="SKBU01000023">
    <property type="protein sequence ID" value="TCJ15629.1"/>
    <property type="molecule type" value="Genomic_DNA"/>
</dbReference>
<dbReference type="CDD" id="cd13585">
    <property type="entry name" value="PBP2_TMBP_like"/>
    <property type="match status" value="1"/>
</dbReference>
<feature type="compositionally biased region" description="Basic and acidic residues" evidence="1">
    <location>
        <begin position="426"/>
        <end position="446"/>
    </location>
</feature>
<dbReference type="PANTHER" id="PTHR43649">
    <property type="entry name" value="ARABINOSE-BINDING PROTEIN-RELATED"/>
    <property type="match status" value="1"/>
</dbReference>
<dbReference type="Gene3D" id="3.40.190.10">
    <property type="entry name" value="Periplasmic binding protein-like II"/>
    <property type="match status" value="2"/>
</dbReference>
<comment type="caution">
    <text evidence="2">The sequence shown here is derived from an EMBL/GenBank/DDBJ whole genome shotgun (WGS) entry which is preliminary data.</text>
</comment>
<dbReference type="Proteomes" id="UP000295244">
    <property type="component" value="Unassembled WGS sequence"/>
</dbReference>
<sequence length="446" mass="49282">MGRDEASRLSRREFLTRSACLTAALGVFGPLSGCGTGQQEAEQGPGEEFTGALSVLMGSHMEPVREVARMYEGEYGVEPQIEEVTTPDLRSKVTTAFLARRSPWDSVFLTAELGAEVADKGWLVEATEMIGRVREQGTLVERSLGAATYEGTIYAVPWTIGCPILHWNKRLLADAGLDPEAPAEWHRTPNSWDTMVEFAREVTDVDRNIYGLTDAWAGTHVLWTWGSLLQMHGGSFLDEDGQPAMNSEAGIAATEKLVDLLHTHEVIDPAVTTYTWVFDASPGFLNGNRAFFITWPFIADLASSAEDSNIAGENGFAPNPAVETSASVDGSEYFAVPVYSENEDEGWRFIELLSSLEGQRVVAESGWAPIHAELLEDEALLERFPFYAAIRQSYEYPVDGGWSPDRPVWAEILANQISEALGRQKSPREAMDDAVRRIRERREEGQ</sequence>
<evidence type="ECO:0000313" key="3">
    <source>
        <dbReference type="Proteomes" id="UP000295244"/>
    </source>
</evidence>
<evidence type="ECO:0000256" key="1">
    <source>
        <dbReference type="SAM" id="MobiDB-lite"/>
    </source>
</evidence>
<organism evidence="2 3">
    <name type="scientific">Rubrobacter taiwanensis</name>
    <dbReference type="NCBI Taxonomy" id="185139"/>
    <lineage>
        <taxon>Bacteria</taxon>
        <taxon>Bacillati</taxon>
        <taxon>Actinomycetota</taxon>
        <taxon>Rubrobacteria</taxon>
        <taxon>Rubrobacterales</taxon>
        <taxon>Rubrobacteraceae</taxon>
        <taxon>Rubrobacter</taxon>
    </lineage>
</organism>
<proteinExistence type="predicted"/>
<accession>A0A4R1BER7</accession>
<feature type="region of interest" description="Disordered" evidence="1">
    <location>
        <begin position="423"/>
        <end position="446"/>
    </location>
</feature>
<dbReference type="PROSITE" id="PS51318">
    <property type="entry name" value="TAT"/>
    <property type="match status" value="1"/>
</dbReference>
<gene>
    <name evidence="2" type="ORF">E0L93_12475</name>
</gene>